<reference evidence="2 3" key="2">
    <citation type="journal article" date="2014" name="PLoS ONE">
        <title>Evolution of mitochondria reconstructed from the energy metabolism of living bacteria.</title>
        <authorList>
            <person name="Degli Esposti M."/>
            <person name="Chouaia B."/>
            <person name="Comandatore F."/>
            <person name="Crotti E."/>
            <person name="Sassera D."/>
            <person name="Lievens P.M."/>
            <person name="Daffonchio D."/>
            <person name="Bandi C."/>
        </authorList>
    </citation>
    <scope>NUCLEOTIDE SEQUENCE [LARGE SCALE GENOMIC DNA]</scope>
    <source>
        <strain evidence="3">AM169</strain>
    </source>
</reference>
<dbReference type="InterPro" id="IPR036390">
    <property type="entry name" value="WH_DNA-bd_sf"/>
</dbReference>
<keyword evidence="1" id="KW-0238">DNA-binding</keyword>
<accession>A0A7U7G6I3</accession>
<dbReference type="Pfam" id="PF02082">
    <property type="entry name" value="Rrf2"/>
    <property type="match status" value="1"/>
</dbReference>
<protein>
    <submittedName>
        <fullName evidence="2">Nitrite-sensitive transcriptional repressor NsrR</fullName>
    </submittedName>
</protein>
<dbReference type="PROSITE" id="PS51197">
    <property type="entry name" value="HTH_RRF2_2"/>
    <property type="match status" value="1"/>
</dbReference>
<dbReference type="InterPro" id="IPR000944">
    <property type="entry name" value="Tscrpt_reg_Rrf2"/>
</dbReference>
<dbReference type="InterPro" id="IPR036388">
    <property type="entry name" value="WH-like_DNA-bd_sf"/>
</dbReference>
<dbReference type="EMBL" id="CBLY010000006">
    <property type="protein sequence ID" value="CDG34023.1"/>
    <property type="molecule type" value="Genomic_DNA"/>
</dbReference>
<comment type="caution">
    <text evidence="2">The sequence shown here is derived from an EMBL/GenBank/DDBJ whole genome shotgun (WGS) entry which is preliminary data.</text>
</comment>
<dbReference type="AlphaFoldDB" id="A0A7U7G6I3"/>
<organism evidence="2 3">
    <name type="scientific">Parasaccharibacter apium</name>
    <dbReference type="NCBI Taxonomy" id="1510841"/>
    <lineage>
        <taxon>Bacteria</taxon>
        <taxon>Pseudomonadati</taxon>
        <taxon>Pseudomonadota</taxon>
        <taxon>Alphaproteobacteria</taxon>
        <taxon>Acetobacterales</taxon>
        <taxon>Acetobacteraceae</taxon>
        <taxon>Parasaccharibacter</taxon>
    </lineage>
</organism>
<gene>
    <name evidence="2" type="ORF">SACS_1285</name>
</gene>
<sequence length="154" mass="17244">MRLTLYTDYAFRSLIYLETQKERLVSIGEIARVYGISENHLVKVVHRLGRHGFIKTLRGRNGGLRLGRNAEEIYLGDIVRCTEDDLALVGCMGREEGASGCILVGGCRLKQTLLKARFAFMDVLDEVTLADVTAPHERSVLMQAVQEMMTGAER</sequence>
<dbReference type="RefSeq" id="WP_043560415.1">
    <property type="nucleotide sequence ID" value="NZ_CBLY010000006.1"/>
</dbReference>
<dbReference type="GO" id="GO:0003700">
    <property type="term" value="F:DNA-binding transcription factor activity"/>
    <property type="evidence" value="ECO:0007669"/>
    <property type="project" value="TreeGrafter"/>
</dbReference>
<name>A0A7U7G6I3_9PROT</name>
<evidence type="ECO:0000256" key="1">
    <source>
        <dbReference type="ARBA" id="ARBA00023125"/>
    </source>
</evidence>
<reference evidence="2 3" key="1">
    <citation type="journal article" date="2014" name="Genome Biol. Evol.">
        <title>Acetic acid bacteria genomes reveal functional traits for adaptation to life in insect guts.</title>
        <authorList>
            <person name="Chouaia B."/>
            <person name="Gaiarsa S."/>
            <person name="Crotti E."/>
            <person name="Comandatore F."/>
            <person name="Degli Esposti M."/>
            <person name="Ricci I."/>
            <person name="Alma A."/>
            <person name="Favia G."/>
            <person name="Bandi C."/>
            <person name="Daffonchio D."/>
        </authorList>
    </citation>
    <scope>NUCLEOTIDE SEQUENCE [LARGE SCALE GENOMIC DNA]</scope>
    <source>
        <strain evidence="3">AM169</strain>
    </source>
</reference>
<dbReference type="Gene3D" id="1.10.10.10">
    <property type="entry name" value="Winged helix-like DNA-binding domain superfamily/Winged helix DNA-binding domain"/>
    <property type="match status" value="1"/>
</dbReference>
<dbReference type="Proteomes" id="UP000027590">
    <property type="component" value="Unassembled WGS sequence"/>
</dbReference>
<dbReference type="GO" id="GO:0003677">
    <property type="term" value="F:DNA binding"/>
    <property type="evidence" value="ECO:0007669"/>
    <property type="project" value="UniProtKB-KW"/>
</dbReference>
<dbReference type="SUPFAM" id="SSF46785">
    <property type="entry name" value="Winged helix' DNA-binding domain"/>
    <property type="match status" value="1"/>
</dbReference>
<dbReference type="PANTHER" id="PTHR33221">
    <property type="entry name" value="WINGED HELIX-TURN-HELIX TRANSCRIPTIONAL REGULATOR, RRF2 FAMILY"/>
    <property type="match status" value="1"/>
</dbReference>
<evidence type="ECO:0000313" key="2">
    <source>
        <dbReference type="EMBL" id="CDG34023.1"/>
    </source>
</evidence>
<proteinExistence type="predicted"/>
<evidence type="ECO:0000313" key="3">
    <source>
        <dbReference type="Proteomes" id="UP000027590"/>
    </source>
</evidence>
<dbReference type="PANTHER" id="PTHR33221:SF4">
    <property type="entry name" value="HTH-TYPE TRANSCRIPTIONAL REPRESSOR NSRR"/>
    <property type="match status" value="1"/>
</dbReference>
<dbReference type="GO" id="GO:0005829">
    <property type="term" value="C:cytosol"/>
    <property type="evidence" value="ECO:0007669"/>
    <property type="project" value="TreeGrafter"/>
</dbReference>
<dbReference type="NCBIfam" id="TIGR00738">
    <property type="entry name" value="rrf2_super"/>
    <property type="match status" value="1"/>
</dbReference>